<reference evidence="1 2" key="1">
    <citation type="journal article" date="2018" name="Microbiome">
        <title>Fine metagenomic profile of the Mediterranean stratified and mixed water columns revealed by assembly and recruitment.</title>
        <authorList>
            <person name="Haro-Moreno J.M."/>
            <person name="Lopez-Perez M."/>
            <person name="De La Torre J.R."/>
            <person name="Picazo A."/>
            <person name="Camacho A."/>
            <person name="Rodriguez-Valera F."/>
        </authorList>
    </citation>
    <scope>NUCLEOTIDE SEQUENCE [LARGE SCALE GENOMIC DNA]</scope>
    <source>
        <strain evidence="1">MED-G83</strain>
    </source>
</reference>
<dbReference type="EMBL" id="QOPD01000001">
    <property type="protein sequence ID" value="RCL39316.1"/>
    <property type="molecule type" value="Genomic_DNA"/>
</dbReference>
<gene>
    <name evidence="1" type="ORF">DBW97_00890</name>
</gene>
<evidence type="ECO:0008006" key="3">
    <source>
        <dbReference type="Google" id="ProtNLM"/>
    </source>
</evidence>
<sequence length="89" mass="9971">MKNLVIILLTGVLGSCTSLGYWKIEDCKKISEASGVFLYYSGELLKKADEAEKNGKVEEAKKLTEEAYFLSELAENHAINFNTYCKVNN</sequence>
<name>A0A368BRJ7_9GAMM</name>
<evidence type="ECO:0000313" key="2">
    <source>
        <dbReference type="Proteomes" id="UP000252147"/>
    </source>
</evidence>
<organism evidence="1 2">
    <name type="scientific">SAR86 cluster bacterium</name>
    <dbReference type="NCBI Taxonomy" id="2030880"/>
    <lineage>
        <taxon>Bacteria</taxon>
        <taxon>Pseudomonadati</taxon>
        <taxon>Pseudomonadota</taxon>
        <taxon>Gammaproteobacteria</taxon>
        <taxon>SAR86 cluster</taxon>
    </lineage>
</organism>
<dbReference type="PROSITE" id="PS51257">
    <property type="entry name" value="PROKAR_LIPOPROTEIN"/>
    <property type="match status" value="1"/>
</dbReference>
<dbReference type="AlphaFoldDB" id="A0A368BRJ7"/>
<comment type="caution">
    <text evidence="1">The sequence shown here is derived from an EMBL/GenBank/DDBJ whole genome shotgun (WGS) entry which is preliminary data.</text>
</comment>
<evidence type="ECO:0000313" key="1">
    <source>
        <dbReference type="EMBL" id="RCL39316.1"/>
    </source>
</evidence>
<protein>
    <recommendedName>
        <fullName evidence="3">DUF4398 domain-containing protein</fullName>
    </recommendedName>
</protein>
<dbReference type="Proteomes" id="UP000252147">
    <property type="component" value="Unassembled WGS sequence"/>
</dbReference>
<proteinExistence type="predicted"/>
<accession>A0A368BRJ7</accession>